<organism evidence="2 3">
    <name type="scientific">Mycena albidolilacea</name>
    <dbReference type="NCBI Taxonomy" id="1033008"/>
    <lineage>
        <taxon>Eukaryota</taxon>
        <taxon>Fungi</taxon>
        <taxon>Dikarya</taxon>
        <taxon>Basidiomycota</taxon>
        <taxon>Agaricomycotina</taxon>
        <taxon>Agaricomycetes</taxon>
        <taxon>Agaricomycetidae</taxon>
        <taxon>Agaricales</taxon>
        <taxon>Marasmiineae</taxon>
        <taxon>Mycenaceae</taxon>
        <taxon>Mycena</taxon>
    </lineage>
</organism>
<evidence type="ECO:0000313" key="2">
    <source>
        <dbReference type="EMBL" id="KAJ7359334.1"/>
    </source>
</evidence>
<dbReference type="Proteomes" id="UP001218218">
    <property type="component" value="Unassembled WGS sequence"/>
</dbReference>
<feature type="region of interest" description="Disordered" evidence="1">
    <location>
        <begin position="129"/>
        <end position="150"/>
    </location>
</feature>
<evidence type="ECO:0008006" key="4">
    <source>
        <dbReference type="Google" id="ProtNLM"/>
    </source>
</evidence>
<evidence type="ECO:0000313" key="3">
    <source>
        <dbReference type="Proteomes" id="UP001218218"/>
    </source>
</evidence>
<protein>
    <recommendedName>
        <fullName evidence="4">SAM domain-containing protein</fullName>
    </recommendedName>
</protein>
<reference evidence="2" key="1">
    <citation type="submission" date="2023-03" db="EMBL/GenBank/DDBJ databases">
        <title>Massive genome expansion in bonnet fungi (Mycena s.s.) driven by repeated elements and novel gene families across ecological guilds.</title>
        <authorList>
            <consortium name="Lawrence Berkeley National Laboratory"/>
            <person name="Harder C.B."/>
            <person name="Miyauchi S."/>
            <person name="Viragh M."/>
            <person name="Kuo A."/>
            <person name="Thoen E."/>
            <person name="Andreopoulos B."/>
            <person name="Lu D."/>
            <person name="Skrede I."/>
            <person name="Drula E."/>
            <person name="Henrissat B."/>
            <person name="Morin E."/>
            <person name="Kohler A."/>
            <person name="Barry K."/>
            <person name="LaButti K."/>
            <person name="Morin E."/>
            <person name="Salamov A."/>
            <person name="Lipzen A."/>
            <person name="Mereny Z."/>
            <person name="Hegedus B."/>
            <person name="Baldrian P."/>
            <person name="Stursova M."/>
            <person name="Weitz H."/>
            <person name="Taylor A."/>
            <person name="Grigoriev I.V."/>
            <person name="Nagy L.G."/>
            <person name="Martin F."/>
            <person name="Kauserud H."/>
        </authorList>
    </citation>
    <scope>NUCLEOTIDE SEQUENCE</scope>
    <source>
        <strain evidence="2">CBHHK002</strain>
    </source>
</reference>
<dbReference type="AlphaFoldDB" id="A0AAD7AII9"/>
<proteinExistence type="predicted"/>
<sequence>MPTVTRAGPSHHVKTEQPIVGGEGGFGSGPSIQSPLIWIDEDLKVNIPEVDTVEFCKEHGLGDDICGRLIEHGYEGTDTLFVEKESNLKKLGFKIGDIAELRWALKKLLLAKFPKLALRNSREEYRSAISGGQGGAGGYGGQKGGGGGDGKAPHIEMEDVWRFRRIGGGTGGLGGATRMDGAAGAAGASLKAPVEAPLAPKFGGAVPLTVLEGGVGGSGGWGVDAGGAGGGGGGPQMAIEYTRIVKEIVGKWVTISIKCNLHRHYRCKGGVGGSGGDSPNQGGQGGSGEAPNLTTLLCSVGNATRNRVPDTKLNSGNLKITPALLRLLQDHGFRTVGGLFETYQTDLDLAGFKAGHVSKLKAILVKVEAQAKATQAK</sequence>
<feature type="region of interest" description="Disordered" evidence="1">
    <location>
        <begin position="1"/>
        <end position="25"/>
    </location>
</feature>
<name>A0AAD7AII9_9AGAR</name>
<dbReference type="EMBL" id="JARIHO010000006">
    <property type="protein sequence ID" value="KAJ7359334.1"/>
    <property type="molecule type" value="Genomic_DNA"/>
</dbReference>
<accession>A0AAD7AII9</accession>
<keyword evidence="3" id="KW-1185">Reference proteome</keyword>
<feature type="compositionally biased region" description="Gly residues" evidence="1">
    <location>
        <begin position="131"/>
        <end position="150"/>
    </location>
</feature>
<evidence type="ECO:0000256" key="1">
    <source>
        <dbReference type="SAM" id="MobiDB-lite"/>
    </source>
</evidence>
<comment type="caution">
    <text evidence="2">The sequence shown here is derived from an EMBL/GenBank/DDBJ whole genome shotgun (WGS) entry which is preliminary data.</text>
</comment>
<gene>
    <name evidence="2" type="ORF">DFH08DRAFT_845811</name>
</gene>